<feature type="region of interest" description="Disordered" evidence="1">
    <location>
        <begin position="24"/>
        <end position="112"/>
    </location>
</feature>
<name>A0A0B2VAQ0_TOXCA</name>
<organism evidence="2 3">
    <name type="scientific">Toxocara canis</name>
    <name type="common">Canine roundworm</name>
    <dbReference type="NCBI Taxonomy" id="6265"/>
    <lineage>
        <taxon>Eukaryota</taxon>
        <taxon>Metazoa</taxon>
        <taxon>Ecdysozoa</taxon>
        <taxon>Nematoda</taxon>
        <taxon>Chromadorea</taxon>
        <taxon>Rhabditida</taxon>
        <taxon>Spirurina</taxon>
        <taxon>Ascaridomorpha</taxon>
        <taxon>Ascaridoidea</taxon>
        <taxon>Toxocaridae</taxon>
        <taxon>Toxocara</taxon>
    </lineage>
</organism>
<feature type="compositionally biased region" description="Polar residues" evidence="1">
    <location>
        <begin position="171"/>
        <end position="185"/>
    </location>
</feature>
<dbReference type="AlphaFoldDB" id="A0A0B2VAQ0"/>
<dbReference type="EMBL" id="JPKZ01001707">
    <property type="protein sequence ID" value="KHN80576.1"/>
    <property type="molecule type" value="Genomic_DNA"/>
</dbReference>
<evidence type="ECO:0000313" key="2">
    <source>
        <dbReference type="EMBL" id="KHN80576.1"/>
    </source>
</evidence>
<feature type="region of interest" description="Disordered" evidence="1">
    <location>
        <begin position="125"/>
        <end position="256"/>
    </location>
</feature>
<gene>
    <name evidence="2" type="ORF">Tcan_14040</name>
</gene>
<dbReference type="Proteomes" id="UP000031036">
    <property type="component" value="Unassembled WGS sequence"/>
</dbReference>
<feature type="compositionally biased region" description="Basic and acidic residues" evidence="1">
    <location>
        <begin position="212"/>
        <end position="224"/>
    </location>
</feature>
<sequence length="256" mass="29550">MCIWLSILFIKITQFFSDERRAKEAKLSKLRDGRYVSARKSRDRKSKEPKRRTKKKRRHHHRGKHSRRHHHKHRKSSENSGSKEWEQVPPRSRKHQSRGSEAMSTSQHMQLKECASKYRAVYGTARRRSTQSNASSQLQELNSSSAKYSTKGNQAKKAHQKTEKTLKKSNESSTPAASAASVNASTKRKKRVEKPKRQHANDYDNLDPDEMPQDKDEGNNEGKHAQNNKKNAANAKTPQKWDEKKVTNEGGKSKWV</sequence>
<protein>
    <submittedName>
        <fullName evidence="2">Uncharacterized protein</fullName>
    </submittedName>
</protein>
<feature type="compositionally biased region" description="Basic and acidic residues" evidence="1">
    <location>
        <begin position="24"/>
        <end position="34"/>
    </location>
</feature>
<evidence type="ECO:0000313" key="3">
    <source>
        <dbReference type="Proteomes" id="UP000031036"/>
    </source>
</evidence>
<feature type="compositionally biased region" description="Basic and acidic residues" evidence="1">
    <location>
        <begin position="160"/>
        <end position="170"/>
    </location>
</feature>
<proteinExistence type="predicted"/>
<comment type="caution">
    <text evidence="2">The sequence shown here is derived from an EMBL/GenBank/DDBJ whole genome shotgun (WGS) entry which is preliminary data.</text>
</comment>
<feature type="compositionally biased region" description="Polar residues" evidence="1">
    <location>
        <begin position="130"/>
        <end position="153"/>
    </location>
</feature>
<reference evidence="2 3" key="1">
    <citation type="submission" date="2014-11" db="EMBL/GenBank/DDBJ databases">
        <title>Genetic blueprint of the zoonotic pathogen Toxocara canis.</title>
        <authorList>
            <person name="Zhu X.-Q."/>
            <person name="Korhonen P.K."/>
            <person name="Cai H."/>
            <person name="Young N.D."/>
            <person name="Nejsum P."/>
            <person name="von Samson-Himmelstjerna G."/>
            <person name="Boag P.R."/>
            <person name="Tan P."/>
            <person name="Li Q."/>
            <person name="Min J."/>
            <person name="Yang Y."/>
            <person name="Wang X."/>
            <person name="Fang X."/>
            <person name="Hall R.S."/>
            <person name="Hofmann A."/>
            <person name="Sternberg P.W."/>
            <person name="Jex A.R."/>
            <person name="Gasser R.B."/>
        </authorList>
    </citation>
    <scope>NUCLEOTIDE SEQUENCE [LARGE SCALE GENOMIC DNA]</scope>
    <source>
        <strain evidence="2">PN_DK_2014</strain>
    </source>
</reference>
<accession>A0A0B2VAQ0</accession>
<keyword evidence="3" id="KW-1185">Reference proteome</keyword>
<feature type="compositionally biased region" description="Basic residues" evidence="1">
    <location>
        <begin position="186"/>
        <end position="198"/>
    </location>
</feature>
<evidence type="ECO:0000256" key="1">
    <source>
        <dbReference type="SAM" id="MobiDB-lite"/>
    </source>
</evidence>
<feature type="compositionally biased region" description="Basic residues" evidence="1">
    <location>
        <begin position="37"/>
        <end position="75"/>
    </location>
</feature>